<name>F9SY47_VIBOR</name>
<evidence type="ECO:0008006" key="4">
    <source>
        <dbReference type="Google" id="ProtNLM"/>
    </source>
</evidence>
<feature type="chain" id="PRO_5003388056" description="Lipoprotein" evidence="1">
    <location>
        <begin position="23"/>
        <end position="135"/>
    </location>
</feature>
<evidence type="ECO:0000313" key="3">
    <source>
        <dbReference type="Proteomes" id="UP000002817"/>
    </source>
</evidence>
<accession>F9SY47</accession>
<feature type="signal peptide" evidence="1">
    <location>
        <begin position="1"/>
        <end position="22"/>
    </location>
</feature>
<gene>
    <name evidence="2" type="ORF">VIOR3934_13032</name>
</gene>
<dbReference type="Proteomes" id="UP000002817">
    <property type="component" value="Unassembled WGS sequence"/>
</dbReference>
<organism evidence="2 3">
    <name type="scientific">Vibrio orientalis CIP 102891 = ATCC 33934</name>
    <dbReference type="NCBI Taxonomy" id="675816"/>
    <lineage>
        <taxon>Bacteria</taxon>
        <taxon>Pseudomonadati</taxon>
        <taxon>Pseudomonadota</taxon>
        <taxon>Gammaproteobacteria</taxon>
        <taxon>Vibrionales</taxon>
        <taxon>Vibrionaceae</taxon>
        <taxon>Vibrio</taxon>
        <taxon>Vibrio oreintalis group</taxon>
    </lineage>
</organism>
<dbReference type="PROSITE" id="PS51257">
    <property type="entry name" value="PROKAR_LIPOPROTEIN"/>
    <property type="match status" value="1"/>
</dbReference>
<protein>
    <recommendedName>
        <fullName evidence="4">Lipoprotein</fullName>
    </recommendedName>
</protein>
<evidence type="ECO:0000256" key="1">
    <source>
        <dbReference type="SAM" id="SignalP"/>
    </source>
</evidence>
<evidence type="ECO:0000313" key="2">
    <source>
        <dbReference type="EMBL" id="EGU45973.1"/>
    </source>
</evidence>
<dbReference type="RefSeq" id="WP_004418475.1">
    <property type="nucleotide sequence ID" value="NZ_ACZV01000004.1"/>
</dbReference>
<sequence>MRLVKLAVVFFALVTACTKVSANHFLPEKIFCITPENYSVFTFDYLKNTGRFETSTLTGHQSFSGPIAIFKNDQEVKVKFSAERGDSTIYWDLTFTGERDSHYESMSHIKQGNLWNVTEEHYVNERCTYDFKSYR</sequence>
<keyword evidence="1" id="KW-0732">Signal</keyword>
<reference evidence="2 3" key="1">
    <citation type="journal article" date="2012" name="Int. J. Syst. Evol. Microbiol.">
        <title>Vibrio caribbeanicus sp. nov., isolated from the marine sponge Scleritoderma cyanea.</title>
        <authorList>
            <person name="Hoffmann M."/>
            <person name="Monday S.R."/>
            <person name="Allard M.W."/>
            <person name="Strain E.A."/>
            <person name="Whittaker P."/>
            <person name="Naum M."/>
            <person name="McCarthy P.J."/>
            <person name="Lopez J.V."/>
            <person name="Fischer M."/>
            <person name="Brown E.W."/>
        </authorList>
    </citation>
    <scope>NUCLEOTIDE SEQUENCE [LARGE SCALE GENOMIC DNA]</scope>
    <source>
        <strain evidence="3">CIP 102891 / ATCC 33934</strain>
    </source>
</reference>
<dbReference type="AlphaFoldDB" id="F9SY47"/>
<dbReference type="EMBL" id="AFWH01000073">
    <property type="protein sequence ID" value="EGU45973.1"/>
    <property type="molecule type" value="Genomic_DNA"/>
</dbReference>
<comment type="caution">
    <text evidence="2">The sequence shown here is derived from an EMBL/GenBank/DDBJ whole genome shotgun (WGS) entry which is preliminary data.</text>
</comment>
<proteinExistence type="predicted"/>